<dbReference type="Proteomes" id="UP000494206">
    <property type="component" value="Unassembled WGS sequence"/>
</dbReference>
<sequence>MEPLDDDGVFAVEELLKSRKVKGKLQYLVKWQGWSSKHNTWEPAENVLDHRLVEAFEAKQKATAKKRGSSGSKKSDTTPVATPTKKRRLAGGEVRSESSDSSDHEEPPTTSRSRRAPRRSKEEGMTVEAEEKQEEEKKETELDEVSKEPEDEEEEEEKKEEDGKKKEEGNESDEKDGNEAGTSMSAPGEQHQVMYGKIVMEGDQEIMELMVMELEEKEEENLEDQNLEVEELDEEILRMDTLPAMKRNEKDRIIFKHDWDQATGDFVRLLSNSTVHEVKFDGELVEIIEL</sequence>
<dbReference type="InterPro" id="IPR023780">
    <property type="entry name" value="Chromo_domain"/>
</dbReference>
<evidence type="ECO:0000256" key="1">
    <source>
        <dbReference type="ARBA" id="ARBA00004123"/>
    </source>
</evidence>
<feature type="compositionally biased region" description="Acidic residues" evidence="4">
    <location>
        <begin position="149"/>
        <end position="159"/>
    </location>
</feature>
<evidence type="ECO:0000313" key="7">
    <source>
        <dbReference type="Proteomes" id="UP000494206"/>
    </source>
</evidence>
<accession>A0A8S1EQJ7</accession>
<dbReference type="CDD" id="cd18644">
    <property type="entry name" value="CD_polycomb"/>
    <property type="match status" value="1"/>
</dbReference>
<dbReference type="GO" id="GO:0000785">
    <property type="term" value="C:chromatin"/>
    <property type="evidence" value="ECO:0007669"/>
    <property type="project" value="TreeGrafter"/>
</dbReference>
<evidence type="ECO:0000313" key="6">
    <source>
        <dbReference type="EMBL" id="CAB3401654.1"/>
    </source>
</evidence>
<evidence type="ECO:0000256" key="3">
    <source>
        <dbReference type="SAM" id="Coils"/>
    </source>
</evidence>
<protein>
    <recommendedName>
        <fullName evidence="5">Chromo domain-containing protein</fullName>
    </recommendedName>
</protein>
<dbReference type="AlphaFoldDB" id="A0A8S1EQJ7"/>
<dbReference type="GO" id="GO:0000122">
    <property type="term" value="P:negative regulation of transcription by RNA polymerase II"/>
    <property type="evidence" value="ECO:0007669"/>
    <property type="project" value="TreeGrafter"/>
</dbReference>
<dbReference type="PANTHER" id="PTHR46389">
    <property type="entry name" value="POLYCOMB GROUP PROTEIN PC"/>
    <property type="match status" value="1"/>
</dbReference>
<organism evidence="6 7">
    <name type="scientific">Caenorhabditis bovis</name>
    <dbReference type="NCBI Taxonomy" id="2654633"/>
    <lineage>
        <taxon>Eukaryota</taxon>
        <taxon>Metazoa</taxon>
        <taxon>Ecdysozoa</taxon>
        <taxon>Nematoda</taxon>
        <taxon>Chromadorea</taxon>
        <taxon>Rhabditida</taxon>
        <taxon>Rhabditina</taxon>
        <taxon>Rhabditomorpha</taxon>
        <taxon>Rhabditoidea</taxon>
        <taxon>Rhabditidae</taxon>
        <taxon>Peloderinae</taxon>
        <taxon>Caenorhabditis</taxon>
    </lineage>
</organism>
<dbReference type="PANTHER" id="PTHR46389:SF3">
    <property type="entry name" value="POLYCOMB GROUP PROTEIN PC"/>
    <property type="match status" value="1"/>
</dbReference>
<comment type="caution">
    <text evidence="6">The sequence shown here is derived from an EMBL/GenBank/DDBJ whole genome shotgun (WGS) entry which is preliminary data.</text>
</comment>
<feature type="coiled-coil region" evidence="3">
    <location>
        <begin position="212"/>
        <end position="242"/>
    </location>
</feature>
<dbReference type="GO" id="GO:0035102">
    <property type="term" value="C:PRC1 complex"/>
    <property type="evidence" value="ECO:0007669"/>
    <property type="project" value="TreeGrafter"/>
</dbReference>
<dbReference type="OrthoDB" id="1918685at2759"/>
<gene>
    <name evidence="6" type="ORF">CBOVIS_LOCUS4373</name>
</gene>
<name>A0A8S1EQJ7_9PELO</name>
<dbReference type="InterPro" id="IPR000953">
    <property type="entry name" value="Chromo/chromo_shadow_dom"/>
</dbReference>
<feature type="compositionally biased region" description="Basic and acidic residues" evidence="4">
    <location>
        <begin position="134"/>
        <end position="148"/>
    </location>
</feature>
<dbReference type="InterPro" id="IPR052458">
    <property type="entry name" value="PcG_PRC1-like_component"/>
</dbReference>
<feature type="compositionally biased region" description="Basic and acidic residues" evidence="4">
    <location>
        <begin position="94"/>
        <end position="107"/>
    </location>
</feature>
<keyword evidence="7" id="KW-1185">Reference proteome</keyword>
<dbReference type="PROSITE" id="PS00598">
    <property type="entry name" value="CHROMO_1"/>
    <property type="match status" value="1"/>
</dbReference>
<dbReference type="InterPro" id="IPR023779">
    <property type="entry name" value="Chromodomain_CS"/>
</dbReference>
<feature type="compositionally biased region" description="Basic and acidic residues" evidence="4">
    <location>
        <begin position="160"/>
        <end position="169"/>
    </location>
</feature>
<feature type="domain" description="Chromo" evidence="5">
    <location>
        <begin position="10"/>
        <end position="68"/>
    </location>
</feature>
<evidence type="ECO:0000256" key="2">
    <source>
        <dbReference type="ARBA" id="ARBA00023242"/>
    </source>
</evidence>
<dbReference type="InterPro" id="IPR016197">
    <property type="entry name" value="Chromo-like_dom_sf"/>
</dbReference>
<dbReference type="GO" id="GO:0003682">
    <property type="term" value="F:chromatin binding"/>
    <property type="evidence" value="ECO:0007669"/>
    <property type="project" value="TreeGrafter"/>
</dbReference>
<comment type="subcellular location">
    <subcellularLocation>
        <location evidence="1">Nucleus</location>
    </subcellularLocation>
</comment>
<dbReference type="PRINTS" id="PR00504">
    <property type="entry name" value="CHROMODOMAIN"/>
</dbReference>
<dbReference type="SUPFAM" id="SSF54160">
    <property type="entry name" value="Chromo domain-like"/>
    <property type="match status" value="1"/>
</dbReference>
<keyword evidence="3" id="KW-0175">Coiled coil</keyword>
<evidence type="ECO:0000259" key="5">
    <source>
        <dbReference type="PROSITE" id="PS50013"/>
    </source>
</evidence>
<keyword evidence="2" id="KW-0539">Nucleus</keyword>
<dbReference type="Pfam" id="PF00385">
    <property type="entry name" value="Chromo"/>
    <property type="match status" value="1"/>
</dbReference>
<dbReference type="InterPro" id="IPR017984">
    <property type="entry name" value="Chromo_dom_subgr"/>
</dbReference>
<evidence type="ECO:0000256" key="4">
    <source>
        <dbReference type="SAM" id="MobiDB-lite"/>
    </source>
</evidence>
<reference evidence="6 7" key="1">
    <citation type="submission" date="2020-04" db="EMBL/GenBank/DDBJ databases">
        <authorList>
            <person name="Laetsch R D."/>
            <person name="Stevens L."/>
            <person name="Kumar S."/>
            <person name="Blaxter L. M."/>
        </authorList>
    </citation>
    <scope>NUCLEOTIDE SEQUENCE [LARGE SCALE GENOMIC DNA]</scope>
</reference>
<dbReference type="Gene3D" id="2.40.50.40">
    <property type="match status" value="1"/>
</dbReference>
<dbReference type="SMART" id="SM00298">
    <property type="entry name" value="CHROMO"/>
    <property type="match status" value="1"/>
</dbReference>
<feature type="region of interest" description="Disordered" evidence="4">
    <location>
        <begin position="59"/>
        <end position="190"/>
    </location>
</feature>
<proteinExistence type="predicted"/>
<dbReference type="EMBL" id="CADEPM010000003">
    <property type="protein sequence ID" value="CAB3401654.1"/>
    <property type="molecule type" value="Genomic_DNA"/>
</dbReference>
<dbReference type="PROSITE" id="PS50013">
    <property type="entry name" value="CHROMO_2"/>
    <property type="match status" value="1"/>
</dbReference>